<dbReference type="GeneTree" id="ENSGT00940000159390"/>
<feature type="domain" description="Major facilitator superfamily (MFS) profile" evidence="9">
    <location>
        <begin position="37"/>
        <end position="457"/>
    </location>
</feature>
<dbReference type="AlphaFoldDB" id="A0A8C3VKY6"/>
<evidence type="ECO:0000313" key="10">
    <source>
        <dbReference type="Ensembl" id="ENSCWAP00000002850.1"/>
    </source>
</evidence>
<protein>
    <submittedName>
        <fullName evidence="10">Major facilitator superfamily domain containing 9</fullName>
    </submittedName>
</protein>
<keyword evidence="3" id="KW-0813">Transport</keyword>
<keyword evidence="11" id="KW-1185">Reference proteome</keyword>
<dbReference type="SUPFAM" id="SSF103473">
    <property type="entry name" value="MFS general substrate transporter"/>
    <property type="match status" value="1"/>
</dbReference>
<dbReference type="InterPro" id="IPR011701">
    <property type="entry name" value="MFS"/>
</dbReference>
<feature type="transmembrane region" description="Helical" evidence="8">
    <location>
        <begin position="104"/>
        <end position="130"/>
    </location>
</feature>
<evidence type="ECO:0000256" key="2">
    <source>
        <dbReference type="ARBA" id="ARBA00008335"/>
    </source>
</evidence>
<feature type="transmembrane region" description="Helical" evidence="8">
    <location>
        <begin position="160"/>
        <end position="182"/>
    </location>
</feature>
<accession>A0A8C3VKY6</accession>
<evidence type="ECO:0000256" key="8">
    <source>
        <dbReference type="SAM" id="Phobius"/>
    </source>
</evidence>
<evidence type="ECO:0000256" key="3">
    <source>
        <dbReference type="ARBA" id="ARBA00022448"/>
    </source>
</evidence>
<evidence type="ECO:0000256" key="6">
    <source>
        <dbReference type="ARBA" id="ARBA00023136"/>
    </source>
</evidence>
<feature type="region of interest" description="Disordered" evidence="7">
    <location>
        <begin position="1"/>
        <end position="28"/>
    </location>
</feature>
<feature type="transmembrane region" description="Helical" evidence="8">
    <location>
        <begin position="71"/>
        <end position="92"/>
    </location>
</feature>
<dbReference type="PRINTS" id="PR01035">
    <property type="entry name" value="TCRTETA"/>
</dbReference>
<evidence type="ECO:0000256" key="7">
    <source>
        <dbReference type="SAM" id="MobiDB-lite"/>
    </source>
</evidence>
<feature type="transmembrane region" description="Helical" evidence="8">
    <location>
        <begin position="356"/>
        <end position="379"/>
    </location>
</feature>
<feature type="transmembrane region" description="Helical" evidence="8">
    <location>
        <begin position="282"/>
        <end position="303"/>
    </location>
</feature>
<dbReference type="GO" id="GO:0016020">
    <property type="term" value="C:membrane"/>
    <property type="evidence" value="ECO:0007669"/>
    <property type="project" value="UniProtKB-SubCell"/>
</dbReference>
<dbReference type="PANTHER" id="PTHR23504">
    <property type="entry name" value="MAJOR FACILITATOR SUPERFAMILY DOMAIN-CONTAINING PROTEIN 10"/>
    <property type="match status" value="1"/>
</dbReference>
<reference evidence="10" key="1">
    <citation type="submission" date="2025-08" db="UniProtKB">
        <authorList>
            <consortium name="Ensembl"/>
        </authorList>
    </citation>
    <scope>IDENTIFICATION</scope>
</reference>
<comment type="subcellular location">
    <subcellularLocation>
        <location evidence="1">Membrane</location>
        <topology evidence="1">Multi-pass membrane protein</topology>
    </subcellularLocation>
</comment>
<dbReference type="Proteomes" id="UP000694540">
    <property type="component" value="Unplaced"/>
</dbReference>
<dbReference type="CDD" id="cd17390">
    <property type="entry name" value="MFS_MFSD9"/>
    <property type="match status" value="1"/>
</dbReference>
<dbReference type="GO" id="GO:0022857">
    <property type="term" value="F:transmembrane transporter activity"/>
    <property type="evidence" value="ECO:0007669"/>
    <property type="project" value="InterPro"/>
</dbReference>
<dbReference type="Pfam" id="PF07690">
    <property type="entry name" value="MFS_1"/>
    <property type="match status" value="1"/>
</dbReference>
<evidence type="ECO:0000313" key="11">
    <source>
        <dbReference type="Proteomes" id="UP000694540"/>
    </source>
</evidence>
<dbReference type="InterPro" id="IPR020846">
    <property type="entry name" value="MFS_dom"/>
</dbReference>
<dbReference type="PANTHER" id="PTHR23504:SF14">
    <property type="entry name" value="MAJOR FACILITATOR SUPERFAMILY DOMAIN-CONTAINING PROTEIN 9"/>
    <property type="match status" value="1"/>
</dbReference>
<keyword evidence="4 8" id="KW-0812">Transmembrane</keyword>
<comment type="similarity">
    <text evidence="2">Belongs to the major facilitator superfamily.</text>
</comment>
<dbReference type="InterPro" id="IPR036259">
    <property type="entry name" value="MFS_trans_sf"/>
</dbReference>
<name>A0A8C3VKY6_9CETA</name>
<proteinExistence type="inferred from homology"/>
<dbReference type="PROSITE" id="PS50850">
    <property type="entry name" value="MFS"/>
    <property type="match status" value="1"/>
</dbReference>
<feature type="transmembrane region" description="Helical" evidence="8">
    <location>
        <begin position="37"/>
        <end position="59"/>
    </location>
</feature>
<keyword evidence="6 8" id="KW-0472">Membrane</keyword>
<gene>
    <name evidence="10" type="primary">MFSD9</name>
</gene>
<reference evidence="10" key="2">
    <citation type="submission" date="2025-09" db="UniProtKB">
        <authorList>
            <consortium name="Ensembl"/>
        </authorList>
    </citation>
    <scope>IDENTIFICATION</scope>
</reference>
<dbReference type="Gene3D" id="1.20.1250.20">
    <property type="entry name" value="MFS general substrate transporter like domains"/>
    <property type="match status" value="1"/>
</dbReference>
<evidence type="ECO:0000256" key="4">
    <source>
        <dbReference type="ARBA" id="ARBA00022692"/>
    </source>
</evidence>
<evidence type="ECO:0000259" key="9">
    <source>
        <dbReference type="PROSITE" id="PS50850"/>
    </source>
</evidence>
<evidence type="ECO:0000256" key="5">
    <source>
        <dbReference type="ARBA" id="ARBA00022989"/>
    </source>
</evidence>
<dbReference type="Ensembl" id="ENSCWAT00000003101.1">
    <property type="protein sequence ID" value="ENSCWAP00000002850.1"/>
    <property type="gene ID" value="ENSCWAG00000002292.1"/>
</dbReference>
<dbReference type="InterPro" id="IPR001958">
    <property type="entry name" value="Tet-R_TetA/multi-R_MdtG-like"/>
</dbReference>
<feature type="transmembrane region" description="Helical" evidence="8">
    <location>
        <begin position="315"/>
        <end position="336"/>
    </location>
</feature>
<feature type="transmembrane region" description="Helical" evidence="8">
    <location>
        <begin position="189"/>
        <end position="210"/>
    </location>
</feature>
<sequence>MAPDRGLASARQRTRQEPGTRTQVGAPGHGPVRARRFLLCLYLVGFLDLFGVSMVVPLLSLHVKSLGASPMVAGVVGSSYGILQLFSSTLVGCWSDVVGRRSSLLVCLLCSALGYLILGASTNVFLFALARVPVGIFKHTLSISRALLSDVVTEKERPLVLGYFNTASSVGFILGPMVGGYLTELDGGFYLTAFICSSVFVLNAGLVWLFPWTEAQLSGLNDGLGREKHRALWGKSDSGVPAAAGSPGTRAGGRTAGPRWGEVLATLRGLKSLARSGLWDVYLVRLLMAVAVMLYHSNFVLALEERFGVRPRTAGHLIGCSSALGALSGCALGPLLRLYGHRPQQLLLHSSALTSAALLLFSTARSVGPAVACSLLLAFSTSVGRTCITDLQLTVGGAQASGTLLGVGQSVTAVGRIVAPLLSGAAQEVSPCGPPGLGAALALVAIVTMSLRRPASGGDREHDELKRE</sequence>
<organism evidence="10 11">
    <name type="scientific">Catagonus wagneri</name>
    <name type="common">Chacoan peccary</name>
    <dbReference type="NCBI Taxonomy" id="51154"/>
    <lineage>
        <taxon>Eukaryota</taxon>
        <taxon>Metazoa</taxon>
        <taxon>Chordata</taxon>
        <taxon>Craniata</taxon>
        <taxon>Vertebrata</taxon>
        <taxon>Euteleostomi</taxon>
        <taxon>Mammalia</taxon>
        <taxon>Eutheria</taxon>
        <taxon>Laurasiatheria</taxon>
        <taxon>Artiodactyla</taxon>
        <taxon>Suina</taxon>
        <taxon>Tayassuidae</taxon>
        <taxon>Catagonus</taxon>
    </lineage>
</organism>
<evidence type="ECO:0000256" key="1">
    <source>
        <dbReference type="ARBA" id="ARBA00004141"/>
    </source>
</evidence>
<keyword evidence="5 8" id="KW-1133">Transmembrane helix</keyword>